<reference evidence="1 2" key="1">
    <citation type="submission" date="2024-03" db="EMBL/GenBank/DDBJ databases">
        <authorList>
            <person name="Martinez-Hernandez J."/>
        </authorList>
    </citation>
    <scope>NUCLEOTIDE SEQUENCE [LARGE SCALE GENOMIC DNA]</scope>
</reference>
<keyword evidence="2" id="KW-1185">Reference proteome</keyword>
<evidence type="ECO:0000313" key="2">
    <source>
        <dbReference type="Proteomes" id="UP001497480"/>
    </source>
</evidence>
<comment type="caution">
    <text evidence="1">The sequence shown here is derived from an EMBL/GenBank/DDBJ whole genome shotgun (WGS) entry which is preliminary data.</text>
</comment>
<evidence type="ECO:0000313" key="1">
    <source>
        <dbReference type="EMBL" id="CAL0311047.1"/>
    </source>
</evidence>
<accession>A0AAV1WPQ0</accession>
<organism evidence="1 2">
    <name type="scientific">Lupinus luteus</name>
    <name type="common">European yellow lupine</name>
    <dbReference type="NCBI Taxonomy" id="3873"/>
    <lineage>
        <taxon>Eukaryota</taxon>
        <taxon>Viridiplantae</taxon>
        <taxon>Streptophyta</taxon>
        <taxon>Embryophyta</taxon>
        <taxon>Tracheophyta</taxon>
        <taxon>Spermatophyta</taxon>
        <taxon>Magnoliopsida</taxon>
        <taxon>eudicotyledons</taxon>
        <taxon>Gunneridae</taxon>
        <taxon>Pentapetalae</taxon>
        <taxon>rosids</taxon>
        <taxon>fabids</taxon>
        <taxon>Fabales</taxon>
        <taxon>Fabaceae</taxon>
        <taxon>Papilionoideae</taxon>
        <taxon>50 kb inversion clade</taxon>
        <taxon>genistoids sensu lato</taxon>
        <taxon>core genistoids</taxon>
        <taxon>Genisteae</taxon>
        <taxon>Lupinus</taxon>
    </lineage>
</organism>
<sequence length="56" mass="6132">MPKFNLKPMRISKSQVIFTSHLSSTSIDPLSDPNLINRSPVAVQLSDAATTTIQYA</sequence>
<dbReference type="AlphaFoldDB" id="A0AAV1WPQ0"/>
<name>A0AAV1WPQ0_LUPLU</name>
<protein>
    <submittedName>
        <fullName evidence="1">Uncharacterized protein</fullName>
    </submittedName>
</protein>
<dbReference type="EMBL" id="CAXHTB010000008">
    <property type="protein sequence ID" value="CAL0311047.1"/>
    <property type="molecule type" value="Genomic_DNA"/>
</dbReference>
<proteinExistence type="predicted"/>
<gene>
    <name evidence="1" type="ORF">LLUT_LOCUS12107</name>
</gene>
<dbReference type="Proteomes" id="UP001497480">
    <property type="component" value="Unassembled WGS sequence"/>
</dbReference>